<name>A0ABM0GS59_SACKO</name>
<dbReference type="InterPro" id="IPR039542">
    <property type="entry name" value="Erv_N"/>
</dbReference>
<dbReference type="Proteomes" id="UP000694865">
    <property type="component" value="Unplaced"/>
</dbReference>
<evidence type="ECO:0000256" key="1">
    <source>
        <dbReference type="ARBA" id="ARBA00004457"/>
    </source>
</evidence>
<evidence type="ECO:0000313" key="9">
    <source>
        <dbReference type="RefSeq" id="XP_002736170.1"/>
    </source>
</evidence>
<evidence type="ECO:0000259" key="6">
    <source>
        <dbReference type="Pfam" id="PF07970"/>
    </source>
</evidence>
<keyword evidence="3" id="KW-0812">Transmembrane</keyword>
<keyword evidence="8" id="KW-1185">Reference proteome</keyword>
<dbReference type="InterPro" id="IPR012936">
    <property type="entry name" value="Erv_C"/>
</dbReference>
<dbReference type="PANTHER" id="PTHR10984">
    <property type="entry name" value="ENDOPLASMIC RETICULUM-GOLGI INTERMEDIATE COMPARTMENT PROTEIN"/>
    <property type="match status" value="1"/>
</dbReference>
<evidence type="ECO:0000256" key="5">
    <source>
        <dbReference type="ARBA" id="ARBA00023136"/>
    </source>
</evidence>
<evidence type="ECO:0000256" key="4">
    <source>
        <dbReference type="ARBA" id="ARBA00022989"/>
    </source>
</evidence>
<reference evidence="9" key="1">
    <citation type="submission" date="2025-08" db="UniProtKB">
        <authorList>
            <consortium name="RefSeq"/>
        </authorList>
    </citation>
    <scope>IDENTIFICATION</scope>
    <source>
        <tissue evidence="9">Testes</tissue>
    </source>
</reference>
<evidence type="ECO:0000256" key="3">
    <source>
        <dbReference type="ARBA" id="ARBA00022692"/>
    </source>
</evidence>
<keyword evidence="5" id="KW-0472">Membrane</keyword>
<comment type="subcellular location">
    <subcellularLocation>
        <location evidence="1">Endoplasmic reticulum-Golgi intermediate compartment membrane</location>
        <topology evidence="1">Multi-pass membrane protein</topology>
    </subcellularLocation>
</comment>
<keyword evidence="4" id="KW-1133">Transmembrane helix</keyword>
<sequence>MMLRRRKQTLKVVKELDAFPKIPENYQETTATGGTVSILTFSLIAILVISEIQYYSETTMKYEYEVDTDLTSKLRLNIDITVAMKCDYIGADVLDMTGDTVSASFGSLKEQAVHFELSRRQKQWQKKLQAVRSALANEHAIQDLLFKVGFDGSPTSMPEREDKPAGAPNSCRIHGSMSLNKVAGNFHITLGKSIPHPRGHAHLAAFISQSQYNFSHRIDHFSFGVPTPGIVNPLDGDQRVTQENARMYQYFIQIVPTRVNTRRASADTHQYAVTERDRVISHSSGSHGVAGIFFKYDLSSVSVKVTEEYQPYWQFLVRLCGIIGGVFATSGMLHSLIGCLYDLICCKYQFGKYKPKEHKASTVPVHHLRPSGDQTTDEPSVNFVLQTQQEVPMKQ</sequence>
<dbReference type="RefSeq" id="XP_002736170.1">
    <property type="nucleotide sequence ID" value="XM_002736124.2"/>
</dbReference>
<gene>
    <name evidence="9" type="primary">LOC100377730</name>
</gene>
<feature type="domain" description="Endoplasmic reticulum vesicle transporter N-terminal" evidence="7">
    <location>
        <begin position="13"/>
        <end position="100"/>
    </location>
</feature>
<dbReference type="GeneID" id="100377730"/>
<evidence type="ECO:0000259" key="7">
    <source>
        <dbReference type="Pfam" id="PF13850"/>
    </source>
</evidence>
<dbReference type="Pfam" id="PF07970">
    <property type="entry name" value="COPIIcoated_ERV"/>
    <property type="match status" value="1"/>
</dbReference>
<dbReference type="InterPro" id="IPR045888">
    <property type="entry name" value="Erv"/>
</dbReference>
<comment type="similarity">
    <text evidence="2">Belongs to the ERGIC family.</text>
</comment>
<evidence type="ECO:0000313" key="8">
    <source>
        <dbReference type="Proteomes" id="UP000694865"/>
    </source>
</evidence>
<accession>A0ABM0GS59</accession>
<evidence type="ECO:0000256" key="2">
    <source>
        <dbReference type="ARBA" id="ARBA00005648"/>
    </source>
</evidence>
<dbReference type="Pfam" id="PF13850">
    <property type="entry name" value="ERGIC_N"/>
    <property type="match status" value="1"/>
</dbReference>
<protein>
    <submittedName>
        <fullName evidence="9">Endoplasmic reticulum-Golgi intermediate compartment protein 2-like</fullName>
    </submittedName>
</protein>
<dbReference type="PANTHER" id="PTHR10984:SF30">
    <property type="entry name" value="ENDOPLASMIC RETICULUM-GOLGI INTERMEDIATE COMPARTMENT PROTEIN 2"/>
    <property type="match status" value="1"/>
</dbReference>
<organism evidence="8 9">
    <name type="scientific">Saccoglossus kowalevskii</name>
    <name type="common">Acorn worm</name>
    <dbReference type="NCBI Taxonomy" id="10224"/>
    <lineage>
        <taxon>Eukaryota</taxon>
        <taxon>Metazoa</taxon>
        <taxon>Hemichordata</taxon>
        <taxon>Enteropneusta</taxon>
        <taxon>Harrimaniidae</taxon>
        <taxon>Saccoglossus</taxon>
    </lineage>
</organism>
<feature type="domain" description="Endoplasmic reticulum vesicle transporter C-terminal" evidence="6">
    <location>
        <begin position="169"/>
        <end position="333"/>
    </location>
</feature>
<proteinExistence type="inferred from homology"/>